<accession>A0ACA9NKJ9</accession>
<dbReference type="EMBL" id="CAJVPW010014783">
    <property type="protein sequence ID" value="CAG8656459.1"/>
    <property type="molecule type" value="Genomic_DNA"/>
</dbReference>
<organism evidence="1 2">
    <name type="scientific">Cetraspora pellucida</name>
    <dbReference type="NCBI Taxonomy" id="1433469"/>
    <lineage>
        <taxon>Eukaryota</taxon>
        <taxon>Fungi</taxon>
        <taxon>Fungi incertae sedis</taxon>
        <taxon>Mucoromycota</taxon>
        <taxon>Glomeromycotina</taxon>
        <taxon>Glomeromycetes</taxon>
        <taxon>Diversisporales</taxon>
        <taxon>Gigasporaceae</taxon>
        <taxon>Cetraspora</taxon>
    </lineage>
</organism>
<evidence type="ECO:0000313" key="1">
    <source>
        <dbReference type="EMBL" id="CAG8656459.1"/>
    </source>
</evidence>
<sequence length="140" mass="16541">MSIAGAIYLGKKYKSCGHEVHYENIQEFEDLNFRIKVQTIPGAKNTARLCFLDLENDNQEISKPDNVECKDITETQSNLMVLFPSTNYYILEHIRNYQIFYNNESIFRTYSEKKFIVHNDRKKEEKMAVIIKENETEESD</sequence>
<comment type="caution">
    <text evidence="1">The sequence shown here is derived from an EMBL/GenBank/DDBJ whole genome shotgun (WGS) entry which is preliminary data.</text>
</comment>
<gene>
    <name evidence="1" type="ORF">SPELUC_LOCUS9106</name>
</gene>
<protein>
    <submittedName>
        <fullName evidence="1">7234_t:CDS:1</fullName>
    </submittedName>
</protein>
<dbReference type="Proteomes" id="UP000789366">
    <property type="component" value="Unassembled WGS sequence"/>
</dbReference>
<evidence type="ECO:0000313" key="2">
    <source>
        <dbReference type="Proteomes" id="UP000789366"/>
    </source>
</evidence>
<reference evidence="1" key="1">
    <citation type="submission" date="2021-06" db="EMBL/GenBank/DDBJ databases">
        <authorList>
            <person name="Kallberg Y."/>
            <person name="Tangrot J."/>
            <person name="Rosling A."/>
        </authorList>
    </citation>
    <scope>NUCLEOTIDE SEQUENCE</scope>
    <source>
        <strain evidence="1">28 12/20/2015</strain>
    </source>
</reference>
<proteinExistence type="predicted"/>
<keyword evidence="2" id="KW-1185">Reference proteome</keyword>
<name>A0ACA9NKJ9_9GLOM</name>